<dbReference type="RefSeq" id="WP_097059720.1">
    <property type="nucleotide sequence ID" value="NZ_BMLC01000002.1"/>
</dbReference>
<feature type="domain" description="VWFA" evidence="3">
    <location>
        <begin position="63"/>
        <end position="296"/>
    </location>
</feature>
<keyword evidence="2" id="KW-0472">Membrane</keyword>
<feature type="compositionally biased region" description="Low complexity" evidence="1">
    <location>
        <begin position="884"/>
        <end position="912"/>
    </location>
</feature>
<proteinExistence type="predicted"/>
<protein>
    <recommendedName>
        <fullName evidence="3">VWFA domain-containing protein</fullName>
    </recommendedName>
</protein>
<evidence type="ECO:0000256" key="2">
    <source>
        <dbReference type="SAM" id="Phobius"/>
    </source>
</evidence>
<keyword evidence="2" id="KW-0812">Transmembrane</keyword>
<accession>A0A2C8YT21</accession>
<dbReference type="EMBL" id="OCST01000001">
    <property type="protein sequence ID" value="SOE53840.1"/>
    <property type="molecule type" value="Genomic_DNA"/>
</dbReference>
<keyword evidence="2" id="KW-1133">Transmembrane helix</keyword>
<organism evidence="4 5">
    <name type="scientific">Salinibacterium xinjiangense</name>
    <dbReference type="NCBI Taxonomy" id="386302"/>
    <lineage>
        <taxon>Bacteria</taxon>
        <taxon>Bacillati</taxon>
        <taxon>Actinomycetota</taxon>
        <taxon>Actinomycetes</taxon>
        <taxon>Micrococcales</taxon>
        <taxon>Microbacteriaceae</taxon>
        <taxon>Salinibacterium</taxon>
    </lineage>
</organism>
<evidence type="ECO:0000259" key="3">
    <source>
        <dbReference type="PROSITE" id="PS50234"/>
    </source>
</evidence>
<dbReference type="Gene3D" id="3.40.50.410">
    <property type="entry name" value="von Willebrand factor, type A domain"/>
    <property type="match status" value="1"/>
</dbReference>
<dbReference type="Proteomes" id="UP000219440">
    <property type="component" value="Unassembled WGS sequence"/>
</dbReference>
<evidence type="ECO:0000256" key="1">
    <source>
        <dbReference type="SAM" id="MobiDB-lite"/>
    </source>
</evidence>
<dbReference type="InterPro" id="IPR036465">
    <property type="entry name" value="vWFA_dom_sf"/>
</dbReference>
<reference evidence="4 5" key="1">
    <citation type="submission" date="2017-09" db="EMBL/GenBank/DDBJ databases">
        <authorList>
            <person name="Ehlers B."/>
            <person name="Leendertz F.H."/>
        </authorList>
    </citation>
    <scope>NUCLEOTIDE SEQUENCE [LARGE SCALE GENOMIC DNA]</scope>
    <source>
        <strain evidence="4 5">CGMCC 1.05381</strain>
    </source>
</reference>
<sequence>MSARGVAGRVALVGYVVASLLVGVPATAAPIAPVLPRVNQVESRDTDPVSRFGACLIAGGQGDLLMLIDESESLKTTDAQSTRVSAVHYLLDQLSSFVDTSSVTLDVRFAVFGDAYTPLNGWTALGSANLPGLQSVAATLADRNSGFDTDYWTALENSRRELADRKAARAGAPTCQAIAWFTDGLLDFGIRTNGYQRDNFPNKQYAPDITIDSEAKAVQVVGIARELICTPGGLADQLRSSDVEMFAIGLQSGGLDFGLVNSIATGPGCGAIVDPVPGLFTMASDIDGLLFAFDALGRPGEAAIHTESGICQISTCSEETHRFVLDESTPTVHILASAEVGGLNISLIAPTGETISLEPKTVDETSTAQNASAATAYSWHSDKTVSIDLSEVAPGGWSGLWQLAFVDPTGSSADKKSFSNVRISSDFVPVVVGPATDKWFRDDTLELQLGIADASGRSVDVSTLLGELALDATFVDAKGKRTEIASGLDKTTISEPLDIDLKDVAIGEATLELDLVHTTAAVTGADGAVVEPGTELQPQNIEIRIPVEPPLDFPSTQSTVNFGTLEGGTTVETTIRLEGEGCIWLDSTTVELLASPAEAGAVTVTSPTASSAADCRTGVSLPVVLTLDSSANGTVNGSFDVMLSPSGESERAIPATVTFTADLRKPFNEAIGTGAFLVALVLGIGIPLGLVYLLKFVIAKIPSRALLSQRISVTVSGERVLREGATFALRDTDLTDLTGIKPGGARSLDLAGVSLSTRIGLWPSRAGYVVVDAPGFVSASDQTPAWVSRKAPRARLPLAVHNHWIVLRSPGGPADQAEVILFVSGDADSDRKQSLVEHLNDHLPVVLERLVEAGGDTPSEGPVDEWGSGERATSNVGAGFDIDPGYPSGPSGPAPGGNSPSSGSSSGFGFDD</sequence>
<dbReference type="AlphaFoldDB" id="A0A2C8YT21"/>
<dbReference type="PROSITE" id="PS50234">
    <property type="entry name" value="VWFA"/>
    <property type="match status" value="1"/>
</dbReference>
<feature type="transmembrane region" description="Helical" evidence="2">
    <location>
        <begin position="674"/>
        <end position="694"/>
    </location>
</feature>
<dbReference type="InterPro" id="IPR002035">
    <property type="entry name" value="VWF_A"/>
</dbReference>
<gene>
    <name evidence="4" type="ORF">SAMN06296378_0617</name>
</gene>
<keyword evidence="5" id="KW-1185">Reference proteome</keyword>
<evidence type="ECO:0000313" key="5">
    <source>
        <dbReference type="Proteomes" id="UP000219440"/>
    </source>
</evidence>
<dbReference type="OrthoDB" id="4424690at2"/>
<evidence type="ECO:0000313" key="4">
    <source>
        <dbReference type="EMBL" id="SOE53840.1"/>
    </source>
</evidence>
<feature type="region of interest" description="Disordered" evidence="1">
    <location>
        <begin position="854"/>
        <end position="912"/>
    </location>
</feature>
<name>A0A2C8YT21_9MICO</name>
<dbReference type="SUPFAM" id="SSF53300">
    <property type="entry name" value="vWA-like"/>
    <property type="match status" value="1"/>
</dbReference>